<accession>A0A4S8MXE1</accession>
<dbReference type="EMBL" id="ML179039">
    <property type="protein sequence ID" value="THV07154.1"/>
    <property type="molecule type" value="Genomic_DNA"/>
</dbReference>
<gene>
    <name evidence="2" type="ORF">K435DRAFT_848495</name>
</gene>
<evidence type="ECO:0000313" key="3">
    <source>
        <dbReference type="Proteomes" id="UP000297245"/>
    </source>
</evidence>
<organism evidence="2 3">
    <name type="scientific">Dendrothele bispora (strain CBS 962.96)</name>
    <dbReference type="NCBI Taxonomy" id="1314807"/>
    <lineage>
        <taxon>Eukaryota</taxon>
        <taxon>Fungi</taxon>
        <taxon>Dikarya</taxon>
        <taxon>Basidiomycota</taxon>
        <taxon>Agaricomycotina</taxon>
        <taxon>Agaricomycetes</taxon>
        <taxon>Agaricomycetidae</taxon>
        <taxon>Agaricales</taxon>
        <taxon>Agaricales incertae sedis</taxon>
        <taxon>Dendrothele</taxon>
    </lineage>
</organism>
<sequence length="104" mass="11892">MELTFIIDDVNAALLVPAPELCSGAWPENINLLLKSFKSSILWNCYIYITDFLLALSHWLGFDPEFIRNMLVRDPDNFLREVQQFRFAVKPLLSSGIFVADGEP</sequence>
<keyword evidence="3" id="KW-1185">Reference proteome</keyword>
<keyword evidence="1" id="KW-1133">Transmembrane helix</keyword>
<name>A0A4S8MXE1_DENBC</name>
<feature type="transmembrane region" description="Helical" evidence="1">
    <location>
        <begin position="41"/>
        <end position="62"/>
    </location>
</feature>
<dbReference type="Proteomes" id="UP000297245">
    <property type="component" value="Unassembled WGS sequence"/>
</dbReference>
<protein>
    <submittedName>
        <fullName evidence="2">Uncharacterized protein</fullName>
    </submittedName>
</protein>
<reference evidence="2 3" key="1">
    <citation type="journal article" date="2019" name="Nat. Ecol. Evol.">
        <title>Megaphylogeny resolves global patterns of mushroom evolution.</title>
        <authorList>
            <person name="Varga T."/>
            <person name="Krizsan K."/>
            <person name="Foldi C."/>
            <person name="Dima B."/>
            <person name="Sanchez-Garcia M."/>
            <person name="Sanchez-Ramirez S."/>
            <person name="Szollosi G.J."/>
            <person name="Szarkandi J.G."/>
            <person name="Papp V."/>
            <person name="Albert L."/>
            <person name="Andreopoulos W."/>
            <person name="Angelini C."/>
            <person name="Antonin V."/>
            <person name="Barry K.W."/>
            <person name="Bougher N.L."/>
            <person name="Buchanan P."/>
            <person name="Buyck B."/>
            <person name="Bense V."/>
            <person name="Catcheside P."/>
            <person name="Chovatia M."/>
            <person name="Cooper J."/>
            <person name="Damon W."/>
            <person name="Desjardin D."/>
            <person name="Finy P."/>
            <person name="Geml J."/>
            <person name="Haridas S."/>
            <person name="Hughes K."/>
            <person name="Justo A."/>
            <person name="Karasinski D."/>
            <person name="Kautmanova I."/>
            <person name="Kiss B."/>
            <person name="Kocsube S."/>
            <person name="Kotiranta H."/>
            <person name="LaButti K.M."/>
            <person name="Lechner B.E."/>
            <person name="Liimatainen K."/>
            <person name="Lipzen A."/>
            <person name="Lukacs Z."/>
            <person name="Mihaltcheva S."/>
            <person name="Morgado L.N."/>
            <person name="Niskanen T."/>
            <person name="Noordeloos M.E."/>
            <person name="Ohm R.A."/>
            <person name="Ortiz-Santana B."/>
            <person name="Ovrebo C."/>
            <person name="Racz N."/>
            <person name="Riley R."/>
            <person name="Savchenko A."/>
            <person name="Shiryaev A."/>
            <person name="Soop K."/>
            <person name="Spirin V."/>
            <person name="Szebenyi C."/>
            <person name="Tomsovsky M."/>
            <person name="Tulloss R.E."/>
            <person name="Uehling J."/>
            <person name="Grigoriev I.V."/>
            <person name="Vagvolgyi C."/>
            <person name="Papp T."/>
            <person name="Martin F.M."/>
            <person name="Miettinen O."/>
            <person name="Hibbett D.S."/>
            <person name="Nagy L.G."/>
        </authorList>
    </citation>
    <scope>NUCLEOTIDE SEQUENCE [LARGE SCALE GENOMIC DNA]</scope>
    <source>
        <strain evidence="2 3">CBS 962.96</strain>
    </source>
</reference>
<keyword evidence="1" id="KW-0472">Membrane</keyword>
<dbReference type="AlphaFoldDB" id="A0A4S8MXE1"/>
<proteinExistence type="predicted"/>
<evidence type="ECO:0000256" key="1">
    <source>
        <dbReference type="SAM" id="Phobius"/>
    </source>
</evidence>
<keyword evidence="1" id="KW-0812">Transmembrane</keyword>
<evidence type="ECO:0000313" key="2">
    <source>
        <dbReference type="EMBL" id="THV07154.1"/>
    </source>
</evidence>